<keyword evidence="2 3" id="KW-0040">ANK repeat</keyword>
<keyword evidence="1" id="KW-0677">Repeat</keyword>
<dbReference type="InterPro" id="IPR031348">
    <property type="entry name" value="PigL_N"/>
</dbReference>
<dbReference type="Pfam" id="PF12796">
    <property type="entry name" value="Ank_2"/>
    <property type="match status" value="2"/>
</dbReference>
<dbReference type="Gene3D" id="1.25.40.20">
    <property type="entry name" value="Ankyrin repeat-containing domain"/>
    <property type="match status" value="3"/>
</dbReference>
<dbReference type="PANTHER" id="PTHR24198">
    <property type="entry name" value="ANKYRIN REPEAT AND PROTEIN KINASE DOMAIN-CONTAINING PROTEIN"/>
    <property type="match status" value="1"/>
</dbReference>
<proteinExistence type="predicted"/>
<dbReference type="PANTHER" id="PTHR24198:SF165">
    <property type="entry name" value="ANKYRIN REPEAT-CONTAINING PROTEIN-RELATED"/>
    <property type="match status" value="1"/>
</dbReference>
<dbReference type="SMART" id="SM00248">
    <property type="entry name" value="ANK"/>
    <property type="match status" value="7"/>
</dbReference>
<dbReference type="OrthoDB" id="341259at2759"/>
<evidence type="ECO:0000313" key="5">
    <source>
        <dbReference type="EMBL" id="ETS85703.1"/>
    </source>
</evidence>
<name>W3XI10_PESFW</name>
<dbReference type="InterPro" id="IPR002110">
    <property type="entry name" value="Ankyrin_rpt"/>
</dbReference>
<dbReference type="AlphaFoldDB" id="W3XI10"/>
<dbReference type="RefSeq" id="XP_007830500.1">
    <property type="nucleotide sequence ID" value="XM_007832309.1"/>
</dbReference>
<feature type="repeat" description="ANK" evidence="3">
    <location>
        <begin position="268"/>
        <end position="300"/>
    </location>
</feature>
<evidence type="ECO:0000256" key="1">
    <source>
        <dbReference type="ARBA" id="ARBA00022737"/>
    </source>
</evidence>
<evidence type="ECO:0000259" key="4">
    <source>
        <dbReference type="Pfam" id="PF17111"/>
    </source>
</evidence>
<evidence type="ECO:0000256" key="3">
    <source>
        <dbReference type="PROSITE-ProRule" id="PRU00023"/>
    </source>
</evidence>
<evidence type="ECO:0000256" key="2">
    <source>
        <dbReference type="ARBA" id="ARBA00023043"/>
    </source>
</evidence>
<keyword evidence="6" id="KW-1185">Reference proteome</keyword>
<gene>
    <name evidence="5" type="ORF">PFICI_03728</name>
</gene>
<dbReference type="SUPFAM" id="SSF48403">
    <property type="entry name" value="Ankyrin repeat"/>
    <property type="match status" value="1"/>
</dbReference>
<dbReference type="PROSITE" id="PS50297">
    <property type="entry name" value="ANK_REP_REGION"/>
    <property type="match status" value="2"/>
</dbReference>
<dbReference type="Proteomes" id="UP000030651">
    <property type="component" value="Unassembled WGS sequence"/>
</dbReference>
<accession>W3XI10</accession>
<dbReference type="GeneID" id="19268741"/>
<dbReference type="Pfam" id="PF00023">
    <property type="entry name" value="Ank"/>
    <property type="match status" value="1"/>
</dbReference>
<dbReference type="OMA" id="TTICENN"/>
<evidence type="ECO:0000313" key="6">
    <source>
        <dbReference type="Proteomes" id="UP000030651"/>
    </source>
</evidence>
<dbReference type="eggNOG" id="KOG4177">
    <property type="taxonomic scope" value="Eukaryota"/>
</dbReference>
<protein>
    <recommendedName>
        <fullName evidence="4">Azaphilone pigments biosynthesis cluster protein L N-terminal domain-containing protein</fullName>
    </recommendedName>
</protein>
<feature type="domain" description="Azaphilone pigments biosynthesis cluster protein L N-terminal" evidence="4">
    <location>
        <begin position="2"/>
        <end position="145"/>
    </location>
</feature>
<feature type="repeat" description="ANK" evidence="3">
    <location>
        <begin position="510"/>
        <end position="542"/>
    </location>
</feature>
<dbReference type="InterPro" id="IPR036770">
    <property type="entry name" value="Ankyrin_rpt-contain_sf"/>
</dbReference>
<dbReference type="InParanoid" id="W3XI10"/>
<dbReference type="HOGENOM" id="CLU_030438_0_0_1"/>
<feature type="repeat" description="ANK" evidence="3">
    <location>
        <begin position="543"/>
        <end position="575"/>
    </location>
</feature>
<organism evidence="5 6">
    <name type="scientific">Pestalotiopsis fici (strain W106-1 / CGMCC3.15140)</name>
    <dbReference type="NCBI Taxonomy" id="1229662"/>
    <lineage>
        <taxon>Eukaryota</taxon>
        <taxon>Fungi</taxon>
        <taxon>Dikarya</taxon>
        <taxon>Ascomycota</taxon>
        <taxon>Pezizomycotina</taxon>
        <taxon>Sordariomycetes</taxon>
        <taxon>Xylariomycetidae</taxon>
        <taxon>Amphisphaeriales</taxon>
        <taxon>Sporocadaceae</taxon>
        <taxon>Pestalotiopsis</taxon>
    </lineage>
</organism>
<dbReference type="EMBL" id="KI912110">
    <property type="protein sequence ID" value="ETS85703.1"/>
    <property type="molecule type" value="Genomic_DNA"/>
</dbReference>
<feature type="repeat" description="ANK" evidence="3">
    <location>
        <begin position="449"/>
        <end position="482"/>
    </location>
</feature>
<sequence>MADPLSMIASIAGVATFATATARGLITVMAEFRDAPEEISHIRRDVQGLAAVLQSIQSTCSRANLSLQDEALVQSLADYLDLCQTTMTAMEKMLKSFIDKRPKGRSISRLISWTSWTVRKGEIRGLRDRLQEVKASLNLTISALNGLIEGKGKEELRSDVGKLYNELLPELRNVETGKKIRRRVEDDIASSTAAGRRTSLSELTDNDLPMRRYLEQNLDTETWPAEGPGDNSWPVPNLSLIAAVRTQDKDLVMQLITQGASLGQRSEEGYTLLHFCSIYNDEQMAELLISHGADINTKDNRLRSPYQVAVESESMGVATLLVQNGCSIGSSIDDALELARRSDQIPGFPGMLKTLATRLNAQPQRIFPLQKAIANDEVTVLEQLCEAGFDTNLKDGYGLPPLFHALLQRRWSAVEILVRYNVDVTGPLPPDTNSRLDSTIKWQKELTTLLKTPLTVAAFAANNPTITRLLLRAGADPNILGPSALCAKEYLESAKALIEGGSDVNNKNRAGQSAIYWAAKCSNPALLRFMLEHGGDVDIQDNQQCTVLHVAAMENQRAIAEVAMEYGASTDIKNNVGDTALDIVRREGRTDITSVIENFVVQRGATLRGGELSTSKKEN</sequence>
<reference evidence="6" key="1">
    <citation type="journal article" date="2015" name="BMC Genomics">
        <title>Genomic and transcriptomic analysis of the endophytic fungus Pestalotiopsis fici reveals its lifestyle and high potential for synthesis of natural products.</title>
        <authorList>
            <person name="Wang X."/>
            <person name="Zhang X."/>
            <person name="Liu L."/>
            <person name="Xiang M."/>
            <person name="Wang W."/>
            <person name="Sun X."/>
            <person name="Che Y."/>
            <person name="Guo L."/>
            <person name="Liu G."/>
            <person name="Guo L."/>
            <person name="Wang C."/>
            <person name="Yin W.B."/>
            <person name="Stadler M."/>
            <person name="Zhang X."/>
            <person name="Liu X."/>
        </authorList>
    </citation>
    <scope>NUCLEOTIDE SEQUENCE [LARGE SCALE GENOMIC DNA]</scope>
    <source>
        <strain evidence="6">W106-1 / CGMCC3.15140</strain>
    </source>
</reference>
<dbReference type="PROSITE" id="PS50088">
    <property type="entry name" value="ANK_REPEAT"/>
    <property type="match status" value="4"/>
</dbReference>
<dbReference type="KEGG" id="pfy:PFICI_03728"/>
<dbReference type="Pfam" id="PF17111">
    <property type="entry name" value="PigL_N"/>
    <property type="match status" value="1"/>
</dbReference>